<evidence type="ECO:0000256" key="4">
    <source>
        <dbReference type="ARBA" id="ARBA00022917"/>
    </source>
</evidence>
<keyword evidence="4 5" id="KW-0648">Protein biosynthesis</keyword>
<dbReference type="InterPro" id="IPR044135">
    <property type="entry name" value="Met-tRNA-FMT_C"/>
</dbReference>
<evidence type="ECO:0000256" key="3">
    <source>
        <dbReference type="ARBA" id="ARBA00022679"/>
    </source>
</evidence>
<dbReference type="InterPro" id="IPR002376">
    <property type="entry name" value="Formyl_transf_N"/>
</dbReference>
<evidence type="ECO:0000313" key="9">
    <source>
        <dbReference type="Proteomes" id="UP000242850"/>
    </source>
</evidence>
<dbReference type="InterPro" id="IPR005794">
    <property type="entry name" value="Fmt"/>
</dbReference>
<reference evidence="9" key="1">
    <citation type="submission" date="2016-10" db="EMBL/GenBank/DDBJ databases">
        <authorList>
            <person name="Varghese N."/>
            <person name="Submissions S."/>
        </authorList>
    </citation>
    <scope>NUCLEOTIDE SEQUENCE [LARGE SCALE GENOMIC DNA]</scope>
    <source>
        <strain evidence="9">DSM 5463</strain>
    </source>
</reference>
<dbReference type="CDD" id="cd08646">
    <property type="entry name" value="FMT_core_Met-tRNA-FMT_N"/>
    <property type="match status" value="1"/>
</dbReference>
<dbReference type="SUPFAM" id="SSF53328">
    <property type="entry name" value="Formyltransferase"/>
    <property type="match status" value="1"/>
</dbReference>
<dbReference type="NCBIfam" id="TIGR00460">
    <property type="entry name" value="fmt"/>
    <property type="match status" value="1"/>
</dbReference>
<sequence>MKVIFMGTPDFAVPTLQKLINKHDVVAVFTQPDKPRGRGQKVQFTPVKEVAIKHDIPVYQPERLKNNEEVINIIKGFNPDVIVVVAYGQILPKDILTLPKYGCINVHASLLPQLRGAAPINWAIINGFKKTGITTMLMDEGLDTGDMLLKREIDIREDETAGELHDRLMELGADLLLETLEKIEKGEIFPQKQDDRLASYAPMLNKEMGHINWNQENEKIYNLIRGLLPWPGAYTFYDNNMIKIWKIKIGNNNICEQPGRILNVSKDGIEVACQKGTLIITELQEVGGKRMSVEAYLNGHKLEKGKLLK</sequence>
<evidence type="ECO:0000256" key="1">
    <source>
        <dbReference type="ARBA" id="ARBA00010699"/>
    </source>
</evidence>
<dbReference type="FunFam" id="3.40.50.12230:FF:000001">
    <property type="entry name" value="Methionyl-tRNA formyltransferase"/>
    <property type="match status" value="1"/>
</dbReference>
<evidence type="ECO:0000313" key="8">
    <source>
        <dbReference type="EMBL" id="SEF67931.1"/>
    </source>
</evidence>
<dbReference type="Proteomes" id="UP000242850">
    <property type="component" value="Unassembled WGS sequence"/>
</dbReference>
<dbReference type="InterPro" id="IPR011034">
    <property type="entry name" value="Formyl_transferase-like_C_sf"/>
</dbReference>
<feature type="domain" description="Formyl transferase N-terminal" evidence="6">
    <location>
        <begin position="1"/>
        <end position="179"/>
    </location>
</feature>
<dbReference type="PANTHER" id="PTHR11138">
    <property type="entry name" value="METHIONYL-TRNA FORMYLTRANSFERASE"/>
    <property type="match status" value="1"/>
</dbReference>
<protein>
    <recommendedName>
        <fullName evidence="2 5">Methionyl-tRNA formyltransferase</fullName>
        <ecNumber evidence="2 5">2.1.2.9</ecNumber>
    </recommendedName>
</protein>
<comment type="similarity">
    <text evidence="1 5">Belongs to the Fmt family.</text>
</comment>
<dbReference type="CDD" id="cd08704">
    <property type="entry name" value="Met_tRNA_FMT_C"/>
    <property type="match status" value="1"/>
</dbReference>
<evidence type="ECO:0000256" key="5">
    <source>
        <dbReference type="HAMAP-Rule" id="MF_00182"/>
    </source>
</evidence>
<dbReference type="InterPro" id="IPR005793">
    <property type="entry name" value="Formyl_trans_C"/>
</dbReference>
<dbReference type="Pfam" id="PF02911">
    <property type="entry name" value="Formyl_trans_C"/>
    <property type="match status" value="1"/>
</dbReference>
<dbReference type="RefSeq" id="WP_103895743.1">
    <property type="nucleotide sequence ID" value="NZ_FNUK01000007.1"/>
</dbReference>
<comment type="function">
    <text evidence="5">Attaches a formyl group to the free amino group of methionyl-tRNA(fMet). The formyl group appears to play a dual role in the initiator identity of N-formylmethionyl-tRNA by promoting its recognition by IF2 and preventing the misappropriation of this tRNA by the elongation apparatus.</text>
</comment>
<name>A0A1H5U0Z8_9CLOT</name>
<dbReference type="PROSITE" id="PS00373">
    <property type="entry name" value="GART"/>
    <property type="match status" value="1"/>
</dbReference>
<gene>
    <name evidence="5" type="primary">fmt</name>
    <name evidence="8" type="ORF">SAMN05660865_00741</name>
</gene>
<organism evidence="8 9">
    <name type="scientific">Caloramator fervidus</name>
    <dbReference type="NCBI Taxonomy" id="29344"/>
    <lineage>
        <taxon>Bacteria</taxon>
        <taxon>Bacillati</taxon>
        <taxon>Bacillota</taxon>
        <taxon>Clostridia</taxon>
        <taxon>Eubacteriales</taxon>
        <taxon>Clostridiaceae</taxon>
        <taxon>Caloramator</taxon>
    </lineage>
</organism>
<dbReference type="Gene3D" id="3.40.50.12230">
    <property type="match status" value="1"/>
</dbReference>
<proteinExistence type="inferred from homology"/>
<dbReference type="Pfam" id="PF00551">
    <property type="entry name" value="Formyl_trans_N"/>
    <property type="match status" value="1"/>
</dbReference>
<feature type="binding site" evidence="5">
    <location>
        <begin position="109"/>
        <end position="112"/>
    </location>
    <ligand>
        <name>(6S)-5,6,7,8-tetrahydrofolate</name>
        <dbReference type="ChEBI" id="CHEBI:57453"/>
    </ligand>
</feature>
<dbReference type="InterPro" id="IPR041711">
    <property type="entry name" value="Met-tRNA-FMT_N"/>
</dbReference>
<evidence type="ECO:0000259" key="7">
    <source>
        <dbReference type="Pfam" id="PF02911"/>
    </source>
</evidence>
<dbReference type="InterPro" id="IPR036477">
    <property type="entry name" value="Formyl_transf_N_sf"/>
</dbReference>
<dbReference type="EC" id="2.1.2.9" evidence="2 5"/>
<comment type="catalytic activity">
    <reaction evidence="5">
        <text>L-methionyl-tRNA(fMet) + (6R)-10-formyltetrahydrofolate = N-formyl-L-methionyl-tRNA(fMet) + (6S)-5,6,7,8-tetrahydrofolate + H(+)</text>
        <dbReference type="Rhea" id="RHEA:24380"/>
        <dbReference type="Rhea" id="RHEA-COMP:9952"/>
        <dbReference type="Rhea" id="RHEA-COMP:9953"/>
        <dbReference type="ChEBI" id="CHEBI:15378"/>
        <dbReference type="ChEBI" id="CHEBI:57453"/>
        <dbReference type="ChEBI" id="CHEBI:78530"/>
        <dbReference type="ChEBI" id="CHEBI:78844"/>
        <dbReference type="ChEBI" id="CHEBI:195366"/>
        <dbReference type="EC" id="2.1.2.9"/>
    </reaction>
</comment>
<keyword evidence="3 5" id="KW-0808">Transferase</keyword>
<accession>A0A1H5U0Z8</accession>
<dbReference type="GO" id="GO:0004479">
    <property type="term" value="F:methionyl-tRNA formyltransferase activity"/>
    <property type="evidence" value="ECO:0007669"/>
    <property type="project" value="UniProtKB-UniRule"/>
</dbReference>
<dbReference type="HAMAP" id="MF_00182">
    <property type="entry name" value="Formyl_trans"/>
    <property type="match status" value="1"/>
</dbReference>
<keyword evidence="9" id="KW-1185">Reference proteome</keyword>
<dbReference type="PANTHER" id="PTHR11138:SF5">
    <property type="entry name" value="METHIONYL-TRNA FORMYLTRANSFERASE, MITOCHONDRIAL"/>
    <property type="match status" value="1"/>
</dbReference>
<dbReference type="AlphaFoldDB" id="A0A1H5U0Z8"/>
<dbReference type="OrthoDB" id="9802815at2"/>
<evidence type="ECO:0000256" key="2">
    <source>
        <dbReference type="ARBA" id="ARBA00012261"/>
    </source>
</evidence>
<dbReference type="SUPFAM" id="SSF50486">
    <property type="entry name" value="FMT C-terminal domain-like"/>
    <property type="match status" value="1"/>
</dbReference>
<dbReference type="EMBL" id="FNUK01000007">
    <property type="protein sequence ID" value="SEF67931.1"/>
    <property type="molecule type" value="Genomic_DNA"/>
</dbReference>
<evidence type="ECO:0000259" key="6">
    <source>
        <dbReference type="Pfam" id="PF00551"/>
    </source>
</evidence>
<dbReference type="GO" id="GO:0005829">
    <property type="term" value="C:cytosol"/>
    <property type="evidence" value="ECO:0007669"/>
    <property type="project" value="TreeGrafter"/>
</dbReference>
<feature type="domain" description="Formyl transferase C-terminal" evidence="7">
    <location>
        <begin position="204"/>
        <end position="300"/>
    </location>
</feature>
<dbReference type="InterPro" id="IPR001555">
    <property type="entry name" value="GART_AS"/>
</dbReference>